<evidence type="ECO:0000313" key="1">
    <source>
        <dbReference type="EMBL" id="WTU74942.1"/>
    </source>
</evidence>
<protein>
    <submittedName>
        <fullName evidence="1">Immunity 50 family protein</fullName>
    </submittedName>
</protein>
<dbReference type="AlphaFoldDB" id="A0AAU2JU00"/>
<sequence length="131" mass="14335">MHRDLWPELAALYDTPPELSSCPLYSVHVDERDTSLTLGFETGRLPDRPKPEWAGSPYDTFVFFLLFTGVEELRMTGIAAEDPALSDREVGVTVTDAGRLRVSVTSGSRSLTFSAAASTVALTRVYLQGPI</sequence>
<dbReference type="Pfam" id="PF15594">
    <property type="entry name" value="Imm50"/>
    <property type="match status" value="1"/>
</dbReference>
<gene>
    <name evidence="1" type="ORF">OG327_17400</name>
</gene>
<name>A0AAU2JU00_9ACTN</name>
<proteinExistence type="predicted"/>
<dbReference type="EMBL" id="CP108264">
    <property type="protein sequence ID" value="WTU74942.1"/>
    <property type="molecule type" value="Genomic_DNA"/>
</dbReference>
<accession>A0AAU2JU00</accession>
<organism evidence="1">
    <name type="scientific">Streptomyces sp. NBC_00049</name>
    <dbReference type="NCBI Taxonomy" id="2903617"/>
    <lineage>
        <taxon>Bacteria</taxon>
        <taxon>Bacillati</taxon>
        <taxon>Actinomycetota</taxon>
        <taxon>Actinomycetes</taxon>
        <taxon>Kitasatosporales</taxon>
        <taxon>Streptomycetaceae</taxon>
        <taxon>Streptomyces</taxon>
    </lineage>
</organism>
<reference evidence="1" key="1">
    <citation type="submission" date="2022-10" db="EMBL/GenBank/DDBJ databases">
        <title>The complete genomes of actinobacterial strains from the NBC collection.</title>
        <authorList>
            <person name="Joergensen T.S."/>
            <person name="Alvarez Arevalo M."/>
            <person name="Sterndorff E.B."/>
            <person name="Faurdal D."/>
            <person name="Vuksanovic O."/>
            <person name="Mourched A.-S."/>
            <person name="Charusanti P."/>
            <person name="Shaw S."/>
            <person name="Blin K."/>
            <person name="Weber T."/>
        </authorList>
    </citation>
    <scope>NUCLEOTIDE SEQUENCE</scope>
    <source>
        <strain evidence="1">NBC_00049</strain>
    </source>
</reference>
<dbReference type="InterPro" id="IPR028957">
    <property type="entry name" value="Imm50"/>
</dbReference>